<evidence type="ECO:0000313" key="12">
    <source>
        <dbReference type="Proteomes" id="UP000040453"/>
    </source>
</evidence>
<comment type="similarity">
    <text evidence="3 8">Belongs to the class-II aminoacyl-tRNA synthetase family. HisZ subfamily.</text>
</comment>
<evidence type="ECO:0000256" key="4">
    <source>
        <dbReference type="ARBA" id="ARBA00011496"/>
    </source>
</evidence>
<feature type="binding site" evidence="9">
    <location>
        <begin position="77"/>
        <end position="79"/>
    </location>
    <ligand>
        <name>L-histidine</name>
        <dbReference type="ChEBI" id="CHEBI:57595"/>
    </ligand>
</feature>
<gene>
    <name evidence="8 11" type="primary">hisZ</name>
    <name evidence="11" type="ORF">BN997_02311</name>
</gene>
<proteinExistence type="inferred from homology"/>
<dbReference type="InterPro" id="IPR045864">
    <property type="entry name" value="aa-tRNA-synth_II/BPL/LPL"/>
</dbReference>
<organism evidence="11 12">
    <name type="scientific">Oceanobacillus oncorhynchi</name>
    <dbReference type="NCBI Taxonomy" id="545501"/>
    <lineage>
        <taxon>Bacteria</taxon>
        <taxon>Bacillati</taxon>
        <taxon>Bacillota</taxon>
        <taxon>Bacilli</taxon>
        <taxon>Bacillales</taxon>
        <taxon>Bacillaceae</taxon>
        <taxon>Oceanobacillus</taxon>
    </lineage>
</organism>
<evidence type="ECO:0000256" key="2">
    <source>
        <dbReference type="ARBA" id="ARBA00004667"/>
    </source>
</evidence>
<keyword evidence="12" id="KW-1185">Reference proteome</keyword>
<feature type="binding site" evidence="9">
    <location>
        <begin position="266"/>
        <end position="267"/>
    </location>
    <ligand>
        <name>L-histidine</name>
        <dbReference type="ChEBI" id="CHEBI:57595"/>
    </ligand>
</feature>
<keyword evidence="11" id="KW-0808">Transferase</keyword>
<comment type="pathway">
    <text evidence="2 8">Amino-acid biosynthesis; L-histidine biosynthesis; L-histidine from 5-phospho-alpha-D-ribose 1-diphosphate: step 1/9.</text>
</comment>
<dbReference type="SUPFAM" id="SSF55681">
    <property type="entry name" value="Class II aaRS and biotin synthetases"/>
    <property type="match status" value="1"/>
</dbReference>
<keyword evidence="11" id="KW-0328">Glycosyltransferase</keyword>
<keyword evidence="8" id="KW-0028">Amino-acid biosynthesis</keyword>
<reference evidence="11 12" key="1">
    <citation type="submission" date="2014-11" db="EMBL/GenBank/DDBJ databases">
        <authorList>
            <person name="Urmite Genomes Urmite Genomes"/>
        </authorList>
    </citation>
    <scope>NUCLEOTIDE SEQUENCE [LARGE SCALE GENOMIC DNA]</scope>
    <source>
        <strain evidence="11 12">Oc5</strain>
    </source>
</reference>
<accession>A0A0A1MAS2</accession>
<dbReference type="GO" id="GO:0140096">
    <property type="term" value="F:catalytic activity, acting on a protein"/>
    <property type="evidence" value="ECO:0007669"/>
    <property type="project" value="UniProtKB-ARBA"/>
</dbReference>
<dbReference type="NCBIfam" id="TIGR00443">
    <property type="entry name" value="hisZ_biosyn_reg"/>
    <property type="match status" value="1"/>
</dbReference>
<dbReference type="AlphaFoldDB" id="A0A0A1MAS2"/>
<keyword evidence="8" id="KW-0368">Histidine biosynthesis</keyword>
<feature type="binding site" evidence="9">
    <location>
        <position position="106"/>
    </location>
    <ligand>
        <name>L-histidine</name>
        <dbReference type="ChEBI" id="CHEBI:57595"/>
    </ligand>
</feature>
<dbReference type="InterPro" id="IPR041715">
    <property type="entry name" value="HisRS-like_core"/>
</dbReference>
<dbReference type="GO" id="GO:0005737">
    <property type="term" value="C:cytoplasm"/>
    <property type="evidence" value="ECO:0007669"/>
    <property type="project" value="UniProtKB-SubCell"/>
</dbReference>
<evidence type="ECO:0000256" key="3">
    <source>
        <dbReference type="ARBA" id="ARBA00005539"/>
    </source>
</evidence>
<comment type="function">
    <text evidence="7 8">Required for the first step of histidine biosynthesis. May allow the feedback regulation of ATP phosphoribosyltransferase activity by histidine.</text>
</comment>
<evidence type="ECO:0000256" key="1">
    <source>
        <dbReference type="ARBA" id="ARBA00004496"/>
    </source>
</evidence>
<feature type="binding site" evidence="9">
    <location>
        <position position="120"/>
    </location>
    <ligand>
        <name>L-histidine</name>
        <dbReference type="ChEBI" id="CHEBI:57595"/>
    </ligand>
</feature>
<evidence type="ECO:0000256" key="7">
    <source>
        <dbReference type="ARBA" id="ARBA00025246"/>
    </source>
</evidence>
<dbReference type="Pfam" id="PF13393">
    <property type="entry name" value="tRNA-synt_His"/>
    <property type="match status" value="1"/>
</dbReference>
<feature type="binding site" evidence="9">
    <location>
        <position position="116"/>
    </location>
    <ligand>
        <name>L-histidine</name>
        <dbReference type="ChEBI" id="CHEBI:57595"/>
    </ligand>
</feature>
<dbReference type="GO" id="GO:0006427">
    <property type="term" value="P:histidyl-tRNA aminoacylation"/>
    <property type="evidence" value="ECO:0007669"/>
    <property type="project" value="TreeGrafter"/>
</dbReference>
<feature type="domain" description="Class II Histidinyl-tRNA synthetase (HisRS)-like catalytic core" evidence="10">
    <location>
        <begin position="12"/>
        <end position="310"/>
    </location>
</feature>
<dbReference type="Gene3D" id="3.30.930.10">
    <property type="entry name" value="Bira Bifunctional Protein, Domain 2"/>
    <property type="match status" value="1"/>
</dbReference>
<dbReference type="PIRSF" id="PIRSF001549">
    <property type="entry name" value="His-tRNA_synth"/>
    <property type="match status" value="1"/>
</dbReference>
<dbReference type="STRING" id="545501.BN997_02311"/>
<dbReference type="HAMAP" id="MF_00125">
    <property type="entry name" value="HisZ"/>
    <property type="match status" value="1"/>
</dbReference>
<evidence type="ECO:0000256" key="9">
    <source>
        <dbReference type="PIRSR" id="PIRSR001549-1"/>
    </source>
</evidence>
<evidence type="ECO:0000259" key="10">
    <source>
        <dbReference type="Pfam" id="PF13393"/>
    </source>
</evidence>
<dbReference type="GO" id="GO:0000105">
    <property type="term" value="P:L-histidine biosynthetic process"/>
    <property type="evidence" value="ECO:0007669"/>
    <property type="project" value="UniProtKB-UniRule"/>
</dbReference>
<keyword evidence="6 8" id="KW-0963">Cytoplasm</keyword>
<comment type="subunit">
    <text evidence="4 8">Heteromultimer composed of HisG and HisZ subunits.</text>
</comment>
<comment type="miscellaneous">
    <text evidence="8">This function is generally fulfilled by the C-terminal part of HisG, which is missing in some bacteria such as this one.</text>
</comment>
<dbReference type="InterPro" id="IPR004517">
    <property type="entry name" value="HisZ"/>
</dbReference>
<dbReference type="UniPathway" id="UPA00031">
    <property type="reaction ID" value="UER00006"/>
</dbReference>
<protein>
    <recommendedName>
        <fullName evidence="5 8">ATP phosphoribosyltransferase regulatory subunit</fullName>
    </recommendedName>
</protein>
<evidence type="ECO:0000313" key="11">
    <source>
        <dbReference type="EMBL" id="CEI82445.1"/>
    </source>
</evidence>
<dbReference type="RefSeq" id="WP_052484983.1">
    <property type="nucleotide sequence ID" value="NZ_CAXOIH010000005.1"/>
</dbReference>
<dbReference type="Proteomes" id="UP000040453">
    <property type="component" value="Unassembled WGS sequence"/>
</dbReference>
<dbReference type="PANTHER" id="PTHR43707:SF1">
    <property type="entry name" value="HISTIDINE--TRNA LIGASE, MITOCHONDRIAL-RELATED"/>
    <property type="match status" value="1"/>
</dbReference>
<dbReference type="EMBL" id="CDGG01000001">
    <property type="protein sequence ID" value="CEI82445.1"/>
    <property type="molecule type" value="Genomic_DNA"/>
</dbReference>
<comment type="subcellular location">
    <subcellularLocation>
        <location evidence="1 8">Cytoplasm</location>
    </subcellularLocation>
</comment>
<name>A0A0A1MAS2_9BACI</name>
<sequence length="403" mass="46467">MRNKQLLHTMFYPKQFSKKRHVIHTLTGRFSKFGYQQVETPVFENYDLYNDVQGTVNTADMLKLIDPSGKVLVLRPDATIPIARHYTNLQEEVATGRLSYVLDIFRSTTEERSRTQAGVELFGERTPEADAELIALAVTSLKELEIPSFKIEIGHAAFYKELLREADLDAMQQKELDQYIQSKNISEIVPFLKDLGLEAALIEKLRKIPMLYGDASFVIDEAENIISSDKMREELDYVSRVYQLLQDYQVDSYISINLGLINHMNYYSGIIFQGFAEGLGQPIMMGGRYDYLTRSFHQETPAIGFAFEVDLLVDLLPGIFTEAEIIQLRYEASERQHAFQLAELFREANQTVIVKAFDKKENRSDSPEILVKSEEIVYSKQKEAAVFKTNQELLDWYFRKDVK</sequence>
<dbReference type="CDD" id="cd00773">
    <property type="entry name" value="HisRS-like_core"/>
    <property type="match status" value="1"/>
</dbReference>
<dbReference type="PANTHER" id="PTHR43707">
    <property type="entry name" value="HISTIDYL-TRNA SYNTHETASE"/>
    <property type="match status" value="1"/>
</dbReference>
<dbReference type="GO" id="GO:0004821">
    <property type="term" value="F:histidine-tRNA ligase activity"/>
    <property type="evidence" value="ECO:0007669"/>
    <property type="project" value="TreeGrafter"/>
</dbReference>
<evidence type="ECO:0000256" key="5">
    <source>
        <dbReference type="ARBA" id="ARBA00020397"/>
    </source>
</evidence>
<dbReference type="InterPro" id="IPR004516">
    <property type="entry name" value="HisRS/HisZ"/>
</dbReference>
<evidence type="ECO:0000256" key="8">
    <source>
        <dbReference type="HAMAP-Rule" id="MF_00125"/>
    </source>
</evidence>
<evidence type="ECO:0000256" key="6">
    <source>
        <dbReference type="ARBA" id="ARBA00022490"/>
    </source>
</evidence>
<dbReference type="GO" id="GO:0016757">
    <property type="term" value="F:glycosyltransferase activity"/>
    <property type="evidence" value="ECO:0007669"/>
    <property type="project" value="UniProtKB-KW"/>
</dbReference>